<evidence type="ECO:0000256" key="2">
    <source>
        <dbReference type="ARBA" id="ARBA00022679"/>
    </source>
</evidence>
<dbReference type="GO" id="GO:0006298">
    <property type="term" value="P:mismatch repair"/>
    <property type="evidence" value="ECO:0007669"/>
    <property type="project" value="TreeGrafter"/>
</dbReference>
<keyword evidence="1 4" id="KW-0489">Methyltransferase</keyword>
<dbReference type="InterPro" id="IPR012327">
    <property type="entry name" value="MeTrfase_D12"/>
</dbReference>
<name>B4EEA3_BURCJ</name>
<dbReference type="REBASE" id="18851">
    <property type="entry name" value="M.BceJORF178P"/>
</dbReference>
<organism evidence="4 5">
    <name type="scientific">Burkholderia cenocepacia (strain ATCC BAA-245 / DSM 16553 / LMG 16656 / NCTC 13227 / J2315 / CF5610)</name>
    <name type="common">Burkholderia cepacia (strain J2315)</name>
    <dbReference type="NCBI Taxonomy" id="216591"/>
    <lineage>
        <taxon>Bacteria</taxon>
        <taxon>Pseudomonadati</taxon>
        <taxon>Pseudomonadota</taxon>
        <taxon>Betaproteobacteria</taxon>
        <taxon>Burkholderiales</taxon>
        <taxon>Burkholderiaceae</taxon>
        <taxon>Burkholderia</taxon>
        <taxon>Burkholderia cepacia complex</taxon>
    </lineage>
</organism>
<protein>
    <submittedName>
        <fullName evidence="4">DNA methyltransferase</fullName>
    </submittedName>
</protein>
<dbReference type="HOGENOM" id="CLU_955673_0_0_4"/>
<dbReference type="EMBL" id="AM747720">
    <property type="protein sequence ID" value="CAR50487.1"/>
    <property type="molecule type" value="Genomic_DNA"/>
</dbReference>
<dbReference type="eggNOG" id="COG0338">
    <property type="taxonomic scope" value="Bacteria"/>
</dbReference>
<dbReference type="RefSeq" id="WP_012492282.1">
    <property type="nucleotide sequence ID" value="NC_011000.1"/>
</dbReference>
<evidence type="ECO:0000313" key="5">
    <source>
        <dbReference type="Proteomes" id="UP000001035"/>
    </source>
</evidence>
<dbReference type="KEGG" id="bcj:BCAL0178"/>
<evidence type="ECO:0000256" key="3">
    <source>
        <dbReference type="ARBA" id="ARBA00022691"/>
    </source>
</evidence>
<dbReference type="InterPro" id="IPR029063">
    <property type="entry name" value="SAM-dependent_MTases_sf"/>
</dbReference>
<keyword evidence="3" id="KW-0949">S-adenosyl-L-methionine</keyword>
<dbReference type="PANTHER" id="PTHR30481:SF2">
    <property type="entry name" value="SITE-SPECIFIC DNA-METHYLTRANSFERASE (ADENINE-SPECIFIC)"/>
    <property type="match status" value="1"/>
</dbReference>
<keyword evidence="2" id="KW-0808">Transferase</keyword>
<proteinExistence type="predicted"/>
<dbReference type="GO" id="GO:1904047">
    <property type="term" value="F:S-adenosyl-L-methionine binding"/>
    <property type="evidence" value="ECO:0007669"/>
    <property type="project" value="TreeGrafter"/>
</dbReference>
<dbReference type="GO" id="GO:0032259">
    <property type="term" value="P:methylation"/>
    <property type="evidence" value="ECO:0007669"/>
    <property type="project" value="UniProtKB-KW"/>
</dbReference>
<dbReference type="SUPFAM" id="SSF53335">
    <property type="entry name" value="S-adenosyl-L-methionine-dependent methyltransferases"/>
    <property type="match status" value="1"/>
</dbReference>
<dbReference type="Gene3D" id="3.40.50.150">
    <property type="entry name" value="Vaccinia Virus protein VP39"/>
    <property type="match status" value="2"/>
</dbReference>
<keyword evidence="5" id="KW-1185">Reference proteome</keyword>
<evidence type="ECO:0000313" key="4">
    <source>
        <dbReference type="EMBL" id="CAR50487.1"/>
    </source>
</evidence>
<gene>
    <name evidence="4" type="ORF">BCAL0178</name>
</gene>
<dbReference type="AlphaFoldDB" id="B4EEA3"/>
<dbReference type="Proteomes" id="UP000001035">
    <property type="component" value="Chromosome 1"/>
</dbReference>
<dbReference type="GO" id="GO:0009007">
    <property type="term" value="F:site-specific DNA-methyltransferase (adenine-specific) activity"/>
    <property type="evidence" value="ECO:0007669"/>
    <property type="project" value="UniProtKB-EC"/>
</dbReference>
<sequence length="270" mass="31071">MPDLIKHYSPLRYPGGKSWLAPELREWLAKDGQAELVELFAGGAYASLLAVLEGYVHRATLVEVDPAICAVWRTVFSSDARKLCSRIRAFRFTEENVEELLDKKFRTDVGLAFQTIVKNRARRGGILADGAGILRAGERNKGLASRWYPQTLIDRIGRLNGYAESFKVIEGDALEYLALLNRRRRPVKLFVDPPYTKLSEYGVKPLYRFNHIDHAKLFGRLHRTSHDVLITYDDSDLVRKKAMQHEFDVKRILMRTAHSVKKYELLLTRR</sequence>
<dbReference type="PANTHER" id="PTHR30481">
    <property type="entry name" value="DNA ADENINE METHYLASE"/>
    <property type="match status" value="1"/>
</dbReference>
<dbReference type="GO" id="GO:0043565">
    <property type="term" value="F:sequence-specific DNA binding"/>
    <property type="evidence" value="ECO:0007669"/>
    <property type="project" value="TreeGrafter"/>
</dbReference>
<accession>B4EEA3</accession>
<reference evidence="4 5" key="1">
    <citation type="journal article" date="2009" name="J. Bacteriol.">
        <title>The genome of Burkholderia cenocepacia J2315, an epidemic pathogen of cystic fibrosis patients.</title>
        <authorList>
            <person name="Holden M.T."/>
            <person name="Seth-Smith H.M."/>
            <person name="Crossman L.C."/>
            <person name="Sebaihia M."/>
            <person name="Bentley S.D."/>
            <person name="Cerdeno-Tarraga A.M."/>
            <person name="Thomson N.R."/>
            <person name="Bason N."/>
            <person name="Quail M.A."/>
            <person name="Sharp S."/>
            <person name="Cherevach I."/>
            <person name="Churcher C."/>
            <person name="Goodhead I."/>
            <person name="Hauser H."/>
            <person name="Holroyd N."/>
            <person name="Mungall K."/>
            <person name="Scott P."/>
            <person name="Walker D."/>
            <person name="White B."/>
            <person name="Rose H."/>
            <person name="Iversen P."/>
            <person name="Mil-Homens D."/>
            <person name="Rocha E.P."/>
            <person name="Fialho A.M."/>
            <person name="Baldwin A."/>
            <person name="Dowson C."/>
            <person name="Barrell B.G."/>
            <person name="Govan J.R."/>
            <person name="Vandamme P."/>
            <person name="Hart C.A."/>
            <person name="Mahenthiralingam E."/>
            <person name="Parkhill J."/>
        </authorList>
    </citation>
    <scope>NUCLEOTIDE SEQUENCE [LARGE SCALE GENOMIC DNA]</scope>
    <source>
        <strain evidence="5">ATCC BAA-245 / DSM 16553 / LMG 16656 / NCTC 13227 / J2315 / CF5610</strain>
    </source>
</reference>
<dbReference type="GO" id="GO:0009307">
    <property type="term" value="P:DNA restriction-modification system"/>
    <property type="evidence" value="ECO:0007669"/>
    <property type="project" value="InterPro"/>
</dbReference>
<evidence type="ECO:0000256" key="1">
    <source>
        <dbReference type="ARBA" id="ARBA00022603"/>
    </source>
</evidence>